<feature type="transmembrane region" description="Helical" evidence="9">
    <location>
        <begin position="174"/>
        <end position="191"/>
    </location>
</feature>
<name>A0A2N8HB65_9BACT</name>
<sequence>MIRYYWGRFWPFLLLAFGIEAVENLFTVFFEYRNMDFGVISLLKTAYIFVTEFSITMCYWLLPYAVYLWILPRGKAGGKADRWITCAWFFLFVLANLFEDVAEAFFWNEFEASFNFIAVDYLIYTKEVIGNIYESYPIIPILIGVLAASVLAVWGMKRFLIPRRGVAPAGWKRGCVVLFLLACITGGYWLVDIKDADAVNNRYNSEMAKDGLYSLFSAFLKNELDYRDYYKTLPDADAAAFLAREFTADDTSVPDAASGSVKRQVRPSGVAIHPNVVVVVMESMGAEFLNECREDGANVTPCLSRLGKEGIFFPNTYATGTRSVRGLEAVSTSMPPLPGMSILRQEGNEHLQTIGSIFRDKGYDLKWIYGGYGYFDNMNYFFGNNGFQVLDRNSMDDSEVTHSTIWGVCDEDLFRRAVREADESFKSGSPFLQVVFTTSNHRPYTYPEGRIDIPSHTGRMGAVKYADYAVGAFVEEARSKPWFENTLFVFVADHGAGSAGKQTLNPETHRIFSIFYAPALLKPERIETPVSQIDVLPTLLGLLKWPYDAAFYGKDALKPSYQSRYFVSNYQYIGYLKGRDMVVLKPQRGAEFFRGGEPVKPDARMKELEKEAVYYYQHASGWRTSLKE</sequence>
<evidence type="ECO:0000256" key="9">
    <source>
        <dbReference type="SAM" id="Phobius"/>
    </source>
</evidence>
<dbReference type="PIRSF" id="PIRSF005091">
    <property type="entry name" value="Mmb_sulf_HI1246"/>
    <property type="match status" value="1"/>
</dbReference>
<dbReference type="InterPro" id="IPR017850">
    <property type="entry name" value="Alkaline_phosphatase_core_sf"/>
</dbReference>
<keyword evidence="5 9" id="KW-0472">Membrane</keyword>
<dbReference type="AlphaFoldDB" id="A0A2N8HB65"/>
<evidence type="ECO:0000256" key="3">
    <source>
        <dbReference type="ARBA" id="ARBA00022692"/>
    </source>
</evidence>
<evidence type="ECO:0000256" key="6">
    <source>
        <dbReference type="PIRSR" id="PIRSR005091-1"/>
    </source>
</evidence>
<dbReference type="InterPro" id="IPR050448">
    <property type="entry name" value="OpgB/LTA_synthase_biosynth"/>
</dbReference>
<keyword evidence="4 9" id="KW-1133">Transmembrane helix</keyword>
<keyword evidence="7" id="KW-0464">Manganese</keyword>
<evidence type="ECO:0000256" key="1">
    <source>
        <dbReference type="ARBA" id="ARBA00004651"/>
    </source>
</evidence>
<dbReference type="GO" id="GO:0046872">
    <property type="term" value="F:metal ion binding"/>
    <property type="evidence" value="ECO:0007669"/>
    <property type="project" value="UniProtKB-KW"/>
</dbReference>
<evidence type="ECO:0000313" key="11">
    <source>
        <dbReference type="EMBL" id="PNC17087.1"/>
    </source>
</evidence>
<dbReference type="GO" id="GO:0005886">
    <property type="term" value="C:plasma membrane"/>
    <property type="evidence" value="ECO:0007669"/>
    <property type="project" value="UniProtKB-SubCell"/>
</dbReference>
<dbReference type="SUPFAM" id="SSF53649">
    <property type="entry name" value="Alkaline phosphatase-like"/>
    <property type="match status" value="1"/>
</dbReference>
<feature type="active site" evidence="6">
    <location>
        <position position="323"/>
    </location>
</feature>
<gene>
    <name evidence="11" type="ORF">CXU22_10645</name>
</gene>
<keyword evidence="2" id="KW-1003">Cell membrane</keyword>
<evidence type="ECO:0000256" key="2">
    <source>
        <dbReference type="ARBA" id="ARBA00022475"/>
    </source>
</evidence>
<dbReference type="InterPro" id="IPR012160">
    <property type="entry name" value="LtaS-like"/>
</dbReference>
<dbReference type="Pfam" id="PF00884">
    <property type="entry name" value="Sulfatase"/>
    <property type="match status" value="1"/>
</dbReference>
<evidence type="ECO:0000313" key="12">
    <source>
        <dbReference type="Proteomes" id="UP000236000"/>
    </source>
</evidence>
<dbReference type="OrthoDB" id="5901192at2"/>
<dbReference type="Proteomes" id="UP000236000">
    <property type="component" value="Unassembled WGS sequence"/>
</dbReference>
<feature type="transmembrane region" description="Helical" evidence="9">
    <location>
        <begin position="82"/>
        <end position="98"/>
    </location>
</feature>
<evidence type="ECO:0000256" key="7">
    <source>
        <dbReference type="PIRSR" id="PIRSR005091-2"/>
    </source>
</evidence>
<feature type="transmembrane region" description="Helical" evidence="9">
    <location>
        <begin position="136"/>
        <end position="154"/>
    </location>
</feature>
<proteinExistence type="predicted"/>
<keyword evidence="7" id="KW-0479">Metal-binding</keyword>
<dbReference type="PANTHER" id="PTHR47371:SF3">
    <property type="entry name" value="PHOSPHOGLYCEROL TRANSFERASE I"/>
    <property type="match status" value="1"/>
</dbReference>
<feature type="transmembrane region" description="Helical" evidence="9">
    <location>
        <begin position="45"/>
        <end position="70"/>
    </location>
</feature>
<comment type="subcellular location">
    <subcellularLocation>
        <location evidence="1">Cell membrane</location>
        <topology evidence="1">Multi-pass membrane protein</topology>
    </subcellularLocation>
</comment>
<dbReference type="Gene3D" id="3.40.720.10">
    <property type="entry name" value="Alkaline Phosphatase, subunit A"/>
    <property type="match status" value="1"/>
</dbReference>
<feature type="binding site" evidence="8">
    <location>
        <position position="282"/>
    </location>
    <ligand>
        <name>Mn(2+)</name>
        <dbReference type="ChEBI" id="CHEBI:29035"/>
    </ligand>
</feature>
<keyword evidence="3 9" id="KW-0812">Transmembrane</keyword>
<reference evidence="11 12" key="1">
    <citation type="journal article" date="2017" name="BMC Genomics">
        <title>Genome sequencing of 39 Akkermansia muciniphila isolates reveals its population structure, genomic and functional diverisity, and global distribution in mammalian gut microbiotas.</title>
        <authorList>
            <person name="Guo X."/>
            <person name="Li S."/>
            <person name="Zhang J."/>
            <person name="Wu F."/>
            <person name="Li X."/>
            <person name="Wu D."/>
            <person name="Zhang M."/>
            <person name="Ou Z."/>
            <person name="Jie Z."/>
            <person name="Yan Q."/>
            <person name="Li P."/>
            <person name="Yi J."/>
            <person name="Peng Y."/>
        </authorList>
    </citation>
    <scope>NUCLEOTIDE SEQUENCE [LARGE SCALE GENOMIC DNA]</scope>
    <source>
        <strain evidence="11 12">GP24</strain>
    </source>
</reference>
<dbReference type="InterPro" id="IPR000917">
    <property type="entry name" value="Sulfatase_N"/>
</dbReference>
<dbReference type="CDD" id="cd16015">
    <property type="entry name" value="LTA_synthase"/>
    <property type="match status" value="1"/>
</dbReference>
<feature type="binding site" evidence="7">
    <location>
        <position position="441"/>
    </location>
    <ligand>
        <name>substrate</name>
    </ligand>
</feature>
<evidence type="ECO:0000256" key="5">
    <source>
        <dbReference type="ARBA" id="ARBA00023136"/>
    </source>
</evidence>
<organism evidence="11 12">
    <name type="scientific">Akkermansia muciniphila</name>
    <dbReference type="NCBI Taxonomy" id="239935"/>
    <lineage>
        <taxon>Bacteria</taxon>
        <taxon>Pseudomonadati</taxon>
        <taxon>Verrucomicrobiota</taxon>
        <taxon>Verrucomicrobiia</taxon>
        <taxon>Verrucomicrobiales</taxon>
        <taxon>Akkermansiaceae</taxon>
        <taxon>Akkermansia</taxon>
    </lineage>
</organism>
<dbReference type="EMBL" id="PJKA01000013">
    <property type="protein sequence ID" value="PNC17087.1"/>
    <property type="molecule type" value="Genomic_DNA"/>
</dbReference>
<comment type="caution">
    <text evidence="11">The sequence shown here is derived from an EMBL/GenBank/DDBJ whole genome shotgun (WGS) entry which is preliminary data.</text>
</comment>
<dbReference type="RefSeq" id="WP_102715301.1">
    <property type="nucleotide sequence ID" value="NZ_PJKA01000013.1"/>
</dbReference>
<dbReference type="Gene3D" id="3.30.1120.80">
    <property type="match status" value="1"/>
</dbReference>
<evidence type="ECO:0000256" key="4">
    <source>
        <dbReference type="ARBA" id="ARBA00022989"/>
    </source>
</evidence>
<evidence type="ECO:0000256" key="8">
    <source>
        <dbReference type="PIRSR" id="PIRSR005091-3"/>
    </source>
</evidence>
<dbReference type="PANTHER" id="PTHR47371">
    <property type="entry name" value="LIPOTEICHOIC ACID SYNTHASE"/>
    <property type="match status" value="1"/>
</dbReference>
<feature type="domain" description="Sulfatase N-terminal" evidence="10">
    <location>
        <begin position="274"/>
        <end position="543"/>
    </location>
</feature>
<evidence type="ECO:0000259" key="10">
    <source>
        <dbReference type="Pfam" id="PF00884"/>
    </source>
</evidence>
<accession>A0A2N8HB65</accession>
<feature type="binding site" evidence="8">
    <location>
        <position position="494"/>
    </location>
    <ligand>
        <name>Mn(2+)</name>
        <dbReference type="ChEBI" id="CHEBI:29035"/>
    </ligand>
</feature>
<protein>
    <submittedName>
        <fullName evidence="11">Sulfatase</fullName>
    </submittedName>
</protein>
<feature type="binding site" evidence="8">
    <location>
        <position position="493"/>
    </location>
    <ligand>
        <name>Mn(2+)</name>
        <dbReference type="ChEBI" id="CHEBI:29035"/>
    </ligand>
</feature>